<dbReference type="AlphaFoldDB" id="A0A6S6R2M0"/>
<gene>
    <name evidence="1" type="ORF">acsn021_08470</name>
</gene>
<accession>A0A6S6R2M0</accession>
<keyword evidence="2" id="KW-1185">Reference proteome</keyword>
<dbReference type="Proteomes" id="UP000515561">
    <property type="component" value="Chromosome"/>
</dbReference>
<protein>
    <submittedName>
        <fullName evidence="1">Uncharacterized protein</fullName>
    </submittedName>
</protein>
<dbReference type="KEGG" id="acel:acsn021_08470"/>
<sequence>MGRINAGKKQNPSKTVNMRMYVIELVHKVRCQLDSTSVSIFRKYLIKAEETAENTF</sequence>
<reference evidence="1 2" key="1">
    <citation type="journal article" date="2016" name="Int. J. Syst. Evol. Microbiol.">
        <title>Descriptions of Anaerotaenia torta gen. nov., sp. nov. and Anaerocolumna cellulosilytica gen. nov., sp. nov. isolated from a methanogenic reactor of cattle waste.</title>
        <authorList>
            <person name="Uek A."/>
            <person name="Ohtaki Y."/>
            <person name="Kaku N."/>
            <person name="Ueki K."/>
        </authorList>
    </citation>
    <scope>NUCLEOTIDE SEQUENCE [LARGE SCALE GENOMIC DNA]</scope>
    <source>
        <strain evidence="1 2">SN021</strain>
    </source>
</reference>
<organism evidence="1 2">
    <name type="scientific">Anaerocolumna cellulosilytica</name>
    <dbReference type="NCBI Taxonomy" id="433286"/>
    <lineage>
        <taxon>Bacteria</taxon>
        <taxon>Bacillati</taxon>
        <taxon>Bacillota</taxon>
        <taxon>Clostridia</taxon>
        <taxon>Lachnospirales</taxon>
        <taxon>Lachnospiraceae</taxon>
        <taxon>Anaerocolumna</taxon>
    </lineage>
</organism>
<name>A0A6S6R2M0_9FIRM</name>
<evidence type="ECO:0000313" key="1">
    <source>
        <dbReference type="EMBL" id="BCJ93278.1"/>
    </source>
</evidence>
<evidence type="ECO:0000313" key="2">
    <source>
        <dbReference type="Proteomes" id="UP000515561"/>
    </source>
</evidence>
<proteinExistence type="predicted"/>
<dbReference type="EMBL" id="AP023367">
    <property type="protein sequence ID" value="BCJ93278.1"/>
    <property type="molecule type" value="Genomic_DNA"/>
</dbReference>